<sequence>MLELKGKYCKDCKIYTDNIEQDALSMIYHFLDHPMFEESKIRIMPDVHAGKDIVVGFTVPFTDHVNPDHVGGDIGCSVSTAITDLPVNEADYPAIEKTIRENVKFGMTIHEKSVYDVKQLYKHLQTRLGEARQQWPEMVNNMDVTEKGITAFLKRIDMNEHMFYHSIGTVGGGNHFVEVGVTPEGNYAFTAHCGSRNLGQKVWKYWKLEACKLADSAKGYLTGEAMRGYITDMIISQAYAEYNHMVIDRLVMEAIVSSSGKKAAITEQIYTTHNYIDFGMKMLRKGAVAAPEGKKLVIPFNMRDGLIICHGKGNEDWNCSAPHGAGRLMSRAAAKELIDLDEYKEAMKGIYSTSVGTGTIDESPMAYKDPKEILQLIADTVEVEYFIKPVINMKATNSYDSSVETDPNEEQD</sequence>
<keyword evidence="8" id="KW-0464">Manganese</keyword>
<comment type="cofactor">
    <cofactor evidence="1">
        <name>Mn(2+)</name>
        <dbReference type="ChEBI" id="CHEBI:29035"/>
    </cofactor>
</comment>
<evidence type="ECO:0000256" key="7">
    <source>
        <dbReference type="ARBA" id="ARBA00023134"/>
    </source>
</evidence>
<comment type="catalytic activity">
    <reaction evidence="9">
        <text>a 3'-end 3'-phospho-ribonucleotide-RNA + a 5'-end dephospho-ribonucleoside-RNA + GTP = a ribonucleotidyl-ribonucleotide-RNA + GMP + diphosphate</text>
        <dbReference type="Rhea" id="RHEA:68076"/>
        <dbReference type="Rhea" id="RHEA-COMP:10463"/>
        <dbReference type="Rhea" id="RHEA-COMP:13936"/>
        <dbReference type="Rhea" id="RHEA-COMP:17355"/>
        <dbReference type="ChEBI" id="CHEBI:33019"/>
        <dbReference type="ChEBI" id="CHEBI:37565"/>
        <dbReference type="ChEBI" id="CHEBI:58115"/>
        <dbReference type="ChEBI" id="CHEBI:83062"/>
        <dbReference type="ChEBI" id="CHEBI:138284"/>
        <dbReference type="ChEBI" id="CHEBI:173118"/>
        <dbReference type="EC" id="6.5.1.8"/>
    </reaction>
</comment>
<keyword evidence="6" id="KW-0692">RNA repair</keyword>
<dbReference type="RefSeq" id="WP_215760939.1">
    <property type="nucleotide sequence ID" value="NZ_JAHKBE010000103.1"/>
</dbReference>
<dbReference type="PANTHER" id="PTHR43749">
    <property type="entry name" value="RNA-SPLICING LIGASE RTCB"/>
    <property type="match status" value="1"/>
</dbReference>
<organism evidence="10 11">
    <name type="scientific">Hallella faecis</name>
    <dbReference type="NCBI Taxonomy" id="2841596"/>
    <lineage>
        <taxon>Bacteria</taxon>
        <taxon>Pseudomonadati</taxon>
        <taxon>Bacteroidota</taxon>
        <taxon>Bacteroidia</taxon>
        <taxon>Bacteroidales</taxon>
        <taxon>Prevotellaceae</taxon>
        <taxon>Hallella</taxon>
    </lineage>
</organism>
<accession>A0ABV1FTX2</accession>
<keyword evidence="4" id="KW-0479">Metal-binding</keyword>
<dbReference type="PANTHER" id="PTHR43749:SF2">
    <property type="entry name" value="RNA-SPLICING LIGASE RTCB"/>
    <property type="match status" value="1"/>
</dbReference>
<comment type="caution">
    <text evidence="10">The sequence shown here is derived from an EMBL/GenBank/DDBJ whole genome shotgun (WGS) entry which is preliminary data.</text>
</comment>
<evidence type="ECO:0000256" key="1">
    <source>
        <dbReference type="ARBA" id="ARBA00001936"/>
    </source>
</evidence>
<keyword evidence="3" id="KW-0436">Ligase</keyword>
<keyword evidence="11" id="KW-1185">Reference proteome</keyword>
<proteinExistence type="predicted"/>
<gene>
    <name evidence="10" type="ORF">AAAT34_12500</name>
</gene>
<keyword evidence="7" id="KW-0342">GTP-binding</keyword>
<dbReference type="InterPro" id="IPR036025">
    <property type="entry name" value="RtcB-like_sf"/>
</dbReference>
<dbReference type="EMBL" id="JBBNFP010000098">
    <property type="protein sequence ID" value="MEQ2487854.1"/>
    <property type="molecule type" value="Genomic_DNA"/>
</dbReference>
<evidence type="ECO:0000256" key="8">
    <source>
        <dbReference type="ARBA" id="ARBA00023211"/>
    </source>
</evidence>
<dbReference type="EC" id="6.5.1.8" evidence="2"/>
<dbReference type="SUPFAM" id="SSF103365">
    <property type="entry name" value="Hypothetical protein PH1602"/>
    <property type="match status" value="1"/>
</dbReference>
<dbReference type="InterPro" id="IPR001233">
    <property type="entry name" value="RtcB"/>
</dbReference>
<keyword evidence="5" id="KW-0547">Nucleotide-binding</keyword>
<name>A0ABV1FTX2_9BACT</name>
<dbReference type="Pfam" id="PF01139">
    <property type="entry name" value="RtcB"/>
    <property type="match status" value="1"/>
</dbReference>
<evidence type="ECO:0000313" key="11">
    <source>
        <dbReference type="Proteomes" id="UP001487296"/>
    </source>
</evidence>
<evidence type="ECO:0000313" key="10">
    <source>
        <dbReference type="EMBL" id="MEQ2487854.1"/>
    </source>
</evidence>
<dbReference type="Gene3D" id="3.90.1860.10">
    <property type="entry name" value="tRNA-splicing ligase RtcB"/>
    <property type="match status" value="1"/>
</dbReference>
<evidence type="ECO:0000256" key="5">
    <source>
        <dbReference type="ARBA" id="ARBA00022741"/>
    </source>
</evidence>
<evidence type="ECO:0000256" key="9">
    <source>
        <dbReference type="ARBA" id="ARBA00047746"/>
    </source>
</evidence>
<evidence type="ECO:0000256" key="3">
    <source>
        <dbReference type="ARBA" id="ARBA00022598"/>
    </source>
</evidence>
<evidence type="ECO:0000256" key="4">
    <source>
        <dbReference type="ARBA" id="ARBA00022723"/>
    </source>
</evidence>
<protein>
    <recommendedName>
        <fullName evidence="2">3'-phosphate/5'-hydroxy nucleic acid ligase</fullName>
        <ecNumber evidence="2">6.5.1.8</ecNumber>
    </recommendedName>
</protein>
<evidence type="ECO:0000256" key="2">
    <source>
        <dbReference type="ARBA" id="ARBA00012726"/>
    </source>
</evidence>
<dbReference type="Proteomes" id="UP001487296">
    <property type="component" value="Unassembled WGS sequence"/>
</dbReference>
<reference evidence="10 11" key="1">
    <citation type="submission" date="2024-04" db="EMBL/GenBank/DDBJ databases">
        <title>Human intestinal bacterial collection.</title>
        <authorList>
            <person name="Pauvert C."/>
            <person name="Hitch T.C.A."/>
            <person name="Clavel T."/>
        </authorList>
    </citation>
    <scope>NUCLEOTIDE SEQUENCE [LARGE SCALE GENOMIC DNA]</scope>
    <source>
        <strain evidence="10 11">CLA-AA-H145</strain>
    </source>
</reference>
<evidence type="ECO:0000256" key="6">
    <source>
        <dbReference type="ARBA" id="ARBA00022800"/>
    </source>
</evidence>
<dbReference type="InterPro" id="IPR052915">
    <property type="entry name" value="RtcB-like"/>
</dbReference>